<keyword evidence="1" id="KW-0472">Membrane</keyword>
<comment type="caution">
    <text evidence="2">The sequence shown here is derived from an EMBL/GenBank/DDBJ whole genome shotgun (WGS) entry which is preliminary data.</text>
</comment>
<feature type="transmembrane region" description="Helical" evidence="1">
    <location>
        <begin position="68"/>
        <end position="89"/>
    </location>
</feature>
<dbReference type="EMBL" id="PVNP01000049">
    <property type="protein sequence ID" value="PRO74491.1"/>
    <property type="molecule type" value="Genomic_DNA"/>
</dbReference>
<evidence type="ECO:0000313" key="2">
    <source>
        <dbReference type="EMBL" id="PRO74491.1"/>
    </source>
</evidence>
<organism evidence="2 3">
    <name type="scientific">Alteromonas alba</name>
    <dbReference type="NCBI Taxonomy" id="2079529"/>
    <lineage>
        <taxon>Bacteria</taxon>
        <taxon>Pseudomonadati</taxon>
        <taxon>Pseudomonadota</taxon>
        <taxon>Gammaproteobacteria</taxon>
        <taxon>Alteromonadales</taxon>
        <taxon>Alteromonadaceae</taxon>
        <taxon>Alteromonas/Salinimonas group</taxon>
        <taxon>Alteromonas</taxon>
    </lineage>
</organism>
<evidence type="ECO:0000313" key="3">
    <source>
        <dbReference type="Proteomes" id="UP000238949"/>
    </source>
</evidence>
<dbReference type="AlphaFoldDB" id="A0A2S9VDD3"/>
<gene>
    <name evidence="2" type="ORF">C6Y40_05915</name>
</gene>
<accession>A0A2S9VDD3</accession>
<dbReference type="RefSeq" id="WP_105933794.1">
    <property type="nucleotide sequence ID" value="NZ_PVNP01000049.1"/>
</dbReference>
<sequence length="94" mass="10213">MAKTKLIMLAVAVLLLTGCADQMTFEQAQQADKVGFLHGLWHGLIIIFSWLASLIFDDVAIYAIYNNGGWYDFGFVLGVGGLSFSSGLFNSSES</sequence>
<keyword evidence="1" id="KW-0812">Transmembrane</keyword>
<name>A0A2S9VDD3_9ALTE</name>
<protein>
    <recommendedName>
        <fullName evidence="4">Lipoprotein</fullName>
    </recommendedName>
</protein>
<feature type="transmembrane region" description="Helical" evidence="1">
    <location>
        <begin position="36"/>
        <end position="56"/>
    </location>
</feature>
<evidence type="ECO:0000256" key="1">
    <source>
        <dbReference type="SAM" id="Phobius"/>
    </source>
</evidence>
<keyword evidence="1" id="KW-1133">Transmembrane helix</keyword>
<proteinExistence type="predicted"/>
<keyword evidence="3" id="KW-1185">Reference proteome</keyword>
<evidence type="ECO:0008006" key="4">
    <source>
        <dbReference type="Google" id="ProtNLM"/>
    </source>
</evidence>
<reference evidence="3" key="1">
    <citation type="journal article" date="2020" name="Int. J. Syst. Evol. Microbiol.">
        <title>Alteromonas alba sp. nov., a marine bacterium isolated from the seawater of the West Pacific Ocean.</title>
        <authorList>
            <person name="Sun C."/>
            <person name="Wu Y.-H."/>
            <person name="Xamxidin M."/>
            <person name="Cheng H."/>
            <person name="Xu X.-W."/>
        </authorList>
    </citation>
    <scope>NUCLEOTIDE SEQUENCE [LARGE SCALE GENOMIC DNA]</scope>
    <source>
        <strain evidence="3">190</strain>
    </source>
</reference>
<dbReference type="Proteomes" id="UP000238949">
    <property type="component" value="Unassembled WGS sequence"/>
</dbReference>
<dbReference type="PROSITE" id="PS51257">
    <property type="entry name" value="PROKAR_LIPOPROTEIN"/>
    <property type="match status" value="1"/>
</dbReference>
<dbReference type="OrthoDB" id="165386at2"/>